<proteinExistence type="predicted"/>
<dbReference type="EMBL" id="GBXM01031817">
    <property type="protein sequence ID" value="JAH76760.1"/>
    <property type="molecule type" value="Transcribed_RNA"/>
</dbReference>
<reference evidence="1" key="1">
    <citation type="submission" date="2014-11" db="EMBL/GenBank/DDBJ databases">
        <authorList>
            <person name="Amaro Gonzalez C."/>
        </authorList>
    </citation>
    <scope>NUCLEOTIDE SEQUENCE</scope>
</reference>
<name>A0A0E9VH75_ANGAN</name>
<accession>A0A0E9VH75</accession>
<sequence>MLENTGFLLRFSSIIAKGIELTLTNQIRLKRRPS</sequence>
<reference evidence="1" key="2">
    <citation type="journal article" date="2015" name="Fish Shellfish Immunol.">
        <title>Early steps in the European eel (Anguilla anguilla)-Vibrio vulnificus interaction in the gills: Role of the RtxA13 toxin.</title>
        <authorList>
            <person name="Callol A."/>
            <person name="Pajuelo D."/>
            <person name="Ebbesson L."/>
            <person name="Teles M."/>
            <person name="MacKenzie S."/>
            <person name="Amaro C."/>
        </authorList>
    </citation>
    <scope>NUCLEOTIDE SEQUENCE</scope>
</reference>
<dbReference type="AlphaFoldDB" id="A0A0E9VH75"/>
<organism evidence="1">
    <name type="scientific">Anguilla anguilla</name>
    <name type="common">European freshwater eel</name>
    <name type="synonym">Muraena anguilla</name>
    <dbReference type="NCBI Taxonomy" id="7936"/>
    <lineage>
        <taxon>Eukaryota</taxon>
        <taxon>Metazoa</taxon>
        <taxon>Chordata</taxon>
        <taxon>Craniata</taxon>
        <taxon>Vertebrata</taxon>
        <taxon>Euteleostomi</taxon>
        <taxon>Actinopterygii</taxon>
        <taxon>Neopterygii</taxon>
        <taxon>Teleostei</taxon>
        <taxon>Anguilliformes</taxon>
        <taxon>Anguillidae</taxon>
        <taxon>Anguilla</taxon>
    </lineage>
</organism>
<evidence type="ECO:0000313" key="1">
    <source>
        <dbReference type="EMBL" id="JAH76760.1"/>
    </source>
</evidence>
<protein>
    <submittedName>
        <fullName evidence="1">Uncharacterized protein</fullName>
    </submittedName>
</protein>